<evidence type="ECO:0000256" key="1">
    <source>
        <dbReference type="SAM" id="MobiDB-lite"/>
    </source>
</evidence>
<keyword evidence="3" id="KW-1185">Reference proteome</keyword>
<evidence type="ECO:0000313" key="3">
    <source>
        <dbReference type="Proteomes" id="UP000694569"/>
    </source>
</evidence>
<reference evidence="2" key="1">
    <citation type="submission" date="2025-08" db="UniProtKB">
        <authorList>
            <consortium name="Ensembl"/>
        </authorList>
    </citation>
    <scope>IDENTIFICATION</scope>
</reference>
<feature type="compositionally biased region" description="Basic and acidic residues" evidence="1">
    <location>
        <begin position="39"/>
        <end position="50"/>
    </location>
</feature>
<proteinExistence type="predicted"/>
<name>A0A8C5PMS2_9ANUR</name>
<dbReference type="Ensembl" id="ENSLLET00000026105.1">
    <property type="protein sequence ID" value="ENSLLEP00000025145.1"/>
    <property type="gene ID" value="ENSLLEG00000015949.1"/>
</dbReference>
<accession>A0A8C5PMS2</accession>
<protein>
    <submittedName>
        <fullName evidence="2">Uncharacterized protein</fullName>
    </submittedName>
</protein>
<evidence type="ECO:0000313" key="2">
    <source>
        <dbReference type="Ensembl" id="ENSLLEP00000025145.1"/>
    </source>
</evidence>
<sequence>MVQPRCRVRAQFSVRGEAERPARPIGSCGLGVGLSGPEGETKRTPDRSDRWPATQVPQRLRKAYLWSSGGTLARKTCGAPPGHVRSARSRPRPPVHRFFFRPAHMNILPQASSPGYIVPGQLTWIYC</sequence>
<organism evidence="2 3">
    <name type="scientific">Leptobrachium leishanense</name>
    <name type="common">Leishan spiny toad</name>
    <dbReference type="NCBI Taxonomy" id="445787"/>
    <lineage>
        <taxon>Eukaryota</taxon>
        <taxon>Metazoa</taxon>
        <taxon>Chordata</taxon>
        <taxon>Craniata</taxon>
        <taxon>Vertebrata</taxon>
        <taxon>Euteleostomi</taxon>
        <taxon>Amphibia</taxon>
        <taxon>Batrachia</taxon>
        <taxon>Anura</taxon>
        <taxon>Pelobatoidea</taxon>
        <taxon>Megophryidae</taxon>
        <taxon>Leptobrachium</taxon>
    </lineage>
</organism>
<dbReference type="Proteomes" id="UP000694569">
    <property type="component" value="Unplaced"/>
</dbReference>
<reference evidence="2" key="2">
    <citation type="submission" date="2025-09" db="UniProtKB">
        <authorList>
            <consortium name="Ensembl"/>
        </authorList>
    </citation>
    <scope>IDENTIFICATION</scope>
</reference>
<dbReference type="AlphaFoldDB" id="A0A8C5PMS2"/>
<feature type="region of interest" description="Disordered" evidence="1">
    <location>
        <begin position="16"/>
        <end position="54"/>
    </location>
</feature>